<keyword evidence="1" id="KW-0472">Membrane</keyword>
<protein>
    <submittedName>
        <fullName evidence="2">Uncharacterized protein</fullName>
    </submittedName>
</protein>
<evidence type="ECO:0000313" key="2">
    <source>
        <dbReference type="EMBL" id="SVD87499.1"/>
    </source>
</evidence>
<dbReference type="EMBL" id="UINC01179026">
    <property type="protein sequence ID" value="SVD87499.1"/>
    <property type="molecule type" value="Genomic_DNA"/>
</dbReference>
<feature type="non-terminal residue" evidence="2">
    <location>
        <position position="1"/>
    </location>
</feature>
<dbReference type="AlphaFoldDB" id="A0A382YX43"/>
<keyword evidence="1" id="KW-1133">Transmembrane helix</keyword>
<keyword evidence="1" id="KW-0812">Transmembrane</keyword>
<name>A0A382YX43_9ZZZZ</name>
<reference evidence="2" key="1">
    <citation type="submission" date="2018-05" db="EMBL/GenBank/DDBJ databases">
        <authorList>
            <person name="Lanie J.A."/>
            <person name="Ng W.-L."/>
            <person name="Kazmierczak K.M."/>
            <person name="Andrzejewski T.M."/>
            <person name="Davidsen T.M."/>
            <person name="Wayne K.J."/>
            <person name="Tettelin H."/>
            <person name="Glass J.I."/>
            <person name="Rusch D."/>
            <person name="Podicherti R."/>
            <person name="Tsui H.-C.T."/>
            <person name="Winkler M.E."/>
        </authorList>
    </citation>
    <scope>NUCLEOTIDE SEQUENCE</scope>
</reference>
<gene>
    <name evidence="2" type="ORF">METZ01_LOCUS440353</name>
</gene>
<sequence>AFRMIYLTIPVIAMALAYFAIRGFSLDEAEQQILQEQIKSRNTVKTS</sequence>
<evidence type="ECO:0000256" key="1">
    <source>
        <dbReference type="SAM" id="Phobius"/>
    </source>
</evidence>
<accession>A0A382YX43</accession>
<organism evidence="2">
    <name type="scientific">marine metagenome</name>
    <dbReference type="NCBI Taxonomy" id="408172"/>
    <lineage>
        <taxon>unclassified sequences</taxon>
        <taxon>metagenomes</taxon>
        <taxon>ecological metagenomes</taxon>
    </lineage>
</organism>
<feature type="transmembrane region" description="Helical" evidence="1">
    <location>
        <begin position="6"/>
        <end position="24"/>
    </location>
</feature>
<proteinExistence type="predicted"/>